<dbReference type="PANTHER" id="PTHR13090">
    <property type="entry name" value="ARGININE-HYDROXYLASE NDUFAF5, MITOCHONDRIAL"/>
    <property type="match status" value="1"/>
</dbReference>
<evidence type="ECO:0000313" key="3">
    <source>
        <dbReference type="EMBL" id="KAF5395694.1"/>
    </source>
</evidence>
<keyword evidence="4" id="KW-1185">Reference proteome</keyword>
<comment type="caution">
    <text evidence="3">The sequence shown here is derived from an EMBL/GenBank/DDBJ whole genome shotgun (WGS) entry which is preliminary data.</text>
</comment>
<evidence type="ECO:0000256" key="2">
    <source>
        <dbReference type="ARBA" id="ARBA00022679"/>
    </source>
</evidence>
<dbReference type="InterPro" id="IPR029063">
    <property type="entry name" value="SAM-dependent_MTases_sf"/>
</dbReference>
<dbReference type="GO" id="GO:0008168">
    <property type="term" value="F:methyltransferase activity"/>
    <property type="evidence" value="ECO:0007669"/>
    <property type="project" value="UniProtKB-KW"/>
</dbReference>
<dbReference type="AlphaFoldDB" id="A0A8J4WDG1"/>
<sequence>MHVFDRKTKITQRNRSAFFQNPSMYDYVRDEVASRLADRVCDISRKFCVAVDLGCGRGHLSKYLPSDSVNFLYQCDSAVEILVSGTHRYLSQFTTPYILPITFT</sequence>
<dbReference type="OrthoDB" id="16816at2759"/>
<evidence type="ECO:0000256" key="1">
    <source>
        <dbReference type="ARBA" id="ARBA00022603"/>
    </source>
</evidence>
<accession>A0A8J4WDG1</accession>
<keyword evidence="1" id="KW-0489">Methyltransferase</keyword>
<dbReference type="SUPFAM" id="SSF53335">
    <property type="entry name" value="S-adenosyl-L-methionine-dependent methyltransferases"/>
    <property type="match status" value="1"/>
</dbReference>
<organism evidence="3 4">
    <name type="scientific">Paragonimus heterotremus</name>
    <dbReference type="NCBI Taxonomy" id="100268"/>
    <lineage>
        <taxon>Eukaryota</taxon>
        <taxon>Metazoa</taxon>
        <taxon>Spiralia</taxon>
        <taxon>Lophotrochozoa</taxon>
        <taxon>Platyhelminthes</taxon>
        <taxon>Trematoda</taxon>
        <taxon>Digenea</taxon>
        <taxon>Plagiorchiida</taxon>
        <taxon>Troglotremata</taxon>
        <taxon>Troglotrematidae</taxon>
        <taxon>Paragonimus</taxon>
    </lineage>
</organism>
<protein>
    <submittedName>
        <fullName evidence="3">Uncharacterized protein</fullName>
    </submittedName>
</protein>
<dbReference type="InterPro" id="IPR050602">
    <property type="entry name" value="Malonyl-ACP_OMT"/>
</dbReference>
<dbReference type="GO" id="GO:0032259">
    <property type="term" value="P:methylation"/>
    <property type="evidence" value="ECO:0007669"/>
    <property type="project" value="UniProtKB-KW"/>
</dbReference>
<name>A0A8J4WDG1_9TREM</name>
<dbReference type="GO" id="GO:0032981">
    <property type="term" value="P:mitochondrial respiratory chain complex I assembly"/>
    <property type="evidence" value="ECO:0007669"/>
    <property type="project" value="TreeGrafter"/>
</dbReference>
<gene>
    <name evidence="3" type="ORF">PHET_11693</name>
</gene>
<dbReference type="EMBL" id="LUCH01010831">
    <property type="protein sequence ID" value="KAF5395694.1"/>
    <property type="molecule type" value="Genomic_DNA"/>
</dbReference>
<reference evidence="3" key="1">
    <citation type="submission" date="2019-05" db="EMBL/GenBank/DDBJ databases">
        <title>Annotation for the trematode Paragonimus heterotremus.</title>
        <authorList>
            <person name="Choi Y.-J."/>
        </authorList>
    </citation>
    <scope>NUCLEOTIDE SEQUENCE</scope>
    <source>
        <strain evidence="3">LC</strain>
    </source>
</reference>
<dbReference type="PANTHER" id="PTHR13090:SF1">
    <property type="entry name" value="ARGININE-HYDROXYLASE NDUFAF5, MITOCHONDRIAL"/>
    <property type="match status" value="1"/>
</dbReference>
<dbReference type="GO" id="GO:0005739">
    <property type="term" value="C:mitochondrion"/>
    <property type="evidence" value="ECO:0007669"/>
    <property type="project" value="TreeGrafter"/>
</dbReference>
<keyword evidence="2" id="KW-0808">Transferase</keyword>
<evidence type="ECO:0000313" key="4">
    <source>
        <dbReference type="Proteomes" id="UP000748531"/>
    </source>
</evidence>
<dbReference type="Proteomes" id="UP000748531">
    <property type="component" value="Unassembled WGS sequence"/>
</dbReference>
<proteinExistence type="predicted"/>